<reference evidence="1" key="1">
    <citation type="journal article" date="2014" name="Int. J. Syst. Evol. Microbiol.">
        <title>Complete genome sequence of Corynebacterium casei LMG S-19264T (=DSM 44701T), isolated from a smear-ripened cheese.</title>
        <authorList>
            <consortium name="US DOE Joint Genome Institute (JGI-PGF)"/>
            <person name="Walter F."/>
            <person name="Albersmeier A."/>
            <person name="Kalinowski J."/>
            <person name="Ruckert C."/>
        </authorList>
    </citation>
    <scope>NUCLEOTIDE SEQUENCE</scope>
    <source>
        <strain evidence="1">CGMCC 1.12987</strain>
    </source>
</reference>
<organism evidence="1 2">
    <name type="scientific">Paenibacillus abyssi</name>
    <dbReference type="NCBI Taxonomy" id="1340531"/>
    <lineage>
        <taxon>Bacteria</taxon>
        <taxon>Bacillati</taxon>
        <taxon>Bacillota</taxon>
        <taxon>Bacilli</taxon>
        <taxon>Bacillales</taxon>
        <taxon>Paenibacillaceae</taxon>
        <taxon>Paenibacillus</taxon>
    </lineage>
</organism>
<dbReference type="EMBL" id="BMGR01000014">
    <property type="protein sequence ID" value="GGG18762.1"/>
    <property type="molecule type" value="Genomic_DNA"/>
</dbReference>
<sequence length="493" mass="55363">MEGSTPMKNIIIAIPDVKFAEDLKKRLELKGLKTIEIIVVLDHLLSTIEQKTQQSTSIFGIIISSSLAKNIHGKRLELLSDTMLTIRERYSEIQFIFLSDETDGHPLLAELISFGIYNIFTRNSSRNLNTNEFVDLLQKPKVFSDVKHLREINTDIQWRNRPAGALDGARSININLTGGGDSKETTAATKEPVVIEKERIIERERIIEKPVVQIVEKVKEIKVPPKLVVIGSAYSGAGSTFITMAISRILHYIGINNAVVEHPAADSVLYSLLFGDSKCPKDYKFLSEQVQQNGVLVNRSTEWVDGNSSWYPAPPEGLKHINEWTSDSTLKLLYHVKEPIVLLDVSHRWSEPSIKDICLGADELFFIVDPLMPVRFYRKETKQNTDILFEVRNMGKAANIIANRDVNVPNRKEWLGSLPLTPISVVPELPYSSVISSIWGGKMIADDEELQDELIYALYGVLKRIVPPNYPLSHLKKRRRAGLIGKLFGGSGG</sequence>
<reference evidence="1" key="2">
    <citation type="submission" date="2020-09" db="EMBL/GenBank/DDBJ databases">
        <authorList>
            <person name="Sun Q."/>
            <person name="Zhou Y."/>
        </authorList>
    </citation>
    <scope>NUCLEOTIDE SEQUENCE</scope>
    <source>
        <strain evidence="1">CGMCC 1.12987</strain>
    </source>
</reference>
<evidence type="ECO:0000313" key="1">
    <source>
        <dbReference type="EMBL" id="GGG18762.1"/>
    </source>
</evidence>
<accession>A0A917G1W9</accession>
<comment type="caution">
    <text evidence="1">The sequence shown here is derived from an EMBL/GenBank/DDBJ whole genome shotgun (WGS) entry which is preliminary data.</text>
</comment>
<proteinExistence type="predicted"/>
<gene>
    <name evidence="1" type="ORF">GCM10010916_39440</name>
</gene>
<dbReference type="AlphaFoldDB" id="A0A917G1W9"/>
<evidence type="ECO:0000313" key="2">
    <source>
        <dbReference type="Proteomes" id="UP000644756"/>
    </source>
</evidence>
<name>A0A917G1W9_9BACL</name>
<dbReference type="RefSeq" id="WP_188532783.1">
    <property type="nucleotide sequence ID" value="NZ_BMGR01000014.1"/>
</dbReference>
<protein>
    <submittedName>
        <fullName evidence="1">Uncharacterized protein</fullName>
    </submittedName>
</protein>
<keyword evidence="2" id="KW-1185">Reference proteome</keyword>
<dbReference type="Proteomes" id="UP000644756">
    <property type="component" value="Unassembled WGS sequence"/>
</dbReference>